<comment type="caution">
    <text evidence="9">The sequence shown here is derived from an EMBL/GenBank/DDBJ whole genome shotgun (WGS) entry which is preliminary data.</text>
</comment>
<sequence>MRNKEGFGSWESICLLINMIFVQAILYFPKDAAGMGGSAGWIIPIAVTIMAYIYFAIATGFYRQHGSLGLLEICEKSAGKVFKIIVGLLAALLLMLFEVSLLGEYAHSLKIVSLDKSPLAYILILFLVGMIAAAYYGIEVIARISAFIVPICILGFILITIGVIPEYHIDNLFPILGKGVNSLISGSTVSLHIFSPLLLIFFLIPFFKRRNLKRVGYLSITISGLILFWATLSFLLIYPYEMAAGKKIPIFQMARLIEVGNYIQRVESVFVLVFSLASILYMGALFSFIIHIIAKTLDLDRHQPIILPMAVILYTMTFYKRGLPFHIPGNQMANILWILALLLPIIVLIIGSIKKVTYENEGGQDCE</sequence>
<keyword evidence="4" id="KW-0309">Germination</keyword>
<evidence type="ECO:0000256" key="6">
    <source>
        <dbReference type="ARBA" id="ARBA00022989"/>
    </source>
</evidence>
<feature type="transmembrane region" description="Helical" evidence="8">
    <location>
        <begin position="269"/>
        <end position="293"/>
    </location>
</feature>
<feature type="transmembrane region" description="Helical" evidence="8">
    <location>
        <begin position="335"/>
        <end position="353"/>
    </location>
</feature>
<evidence type="ECO:0000256" key="4">
    <source>
        <dbReference type="ARBA" id="ARBA00022544"/>
    </source>
</evidence>
<feature type="transmembrane region" description="Helical" evidence="8">
    <location>
        <begin position="119"/>
        <end position="138"/>
    </location>
</feature>
<evidence type="ECO:0000256" key="1">
    <source>
        <dbReference type="ARBA" id="ARBA00004141"/>
    </source>
</evidence>
<feature type="transmembrane region" description="Helical" evidence="8">
    <location>
        <begin position="184"/>
        <end position="204"/>
    </location>
</feature>
<dbReference type="PANTHER" id="PTHR34975:SF2">
    <property type="entry name" value="SPORE GERMINATION PROTEIN A2"/>
    <property type="match status" value="1"/>
</dbReference>
<dbReference type="AlphaFoldDB" id="F1TIV6"/>
<keyword evidence="3" id="KW-0813">Transport</keyword>
<dbReference type="GO" id="GO:0016020">
    <property type="term" value="C:membrane"/>
    <property type="evidence" value="ECO:0007669"/>
    <property type="project" value="UniProtKB-SubCell"/>
</dbReference>
<dbReference type="Pfam" id="PF03845">
    <property type="entry name" value="Spore_permease"/>
    <property type="match status" value="1"/>
</dbReference>
<evidence type="ECO:0000256" key="7">
    <source>
        <dbReference type="ARBA" id="ARBA00023136"/>
    </source>
</evidence>
<organism evidence="9 10">
    <name type="scientific">Ruminiclostridium papyrosolvens DSM 2782</name>
    <dbReference type="NCBI Taxonomy" id="588581"/>
    <lineage>
        <taxon>Bacteria</taxon>
        <taxon>Bacillati</taxon>
        <taxon>Bacillota</taxon>
        <taxon>Clostridia</taxon>
        <taxon>Eubacteriales</taxon>
        <taxon>Oscillospiraceae</taxon>
        <taxon>Ruminiclostridium</taxon>
    </lineage>
</organism>
<protein>
    <submittedName>
        <fullName evidence="9">Spore germination protein</fullName>
    </submittedName>
</protein>
<dbReference type="Proteomes" id="UP000003860">
    <property type="component" value="Unassembled WGS sequence"/>
</dbReference>
<evidence type="ECO:0000256" key="8">
    <source>
        <dbReference type="SAM" id="Phobius"/>
    </source>
</evidence>
<keyword evidence="10" id="KW-1185">Reference proteome</keyword>
<keyword evidence="5 8" id="KW-0812">Transmembrane</keyword>
<feature type="transmembrane region" description="Helical" evidence="8">
    <location>
        <begin position="145"/>
        <end position="164"/>
    </location>
</feature>
<evidence type="ECO:0000256" key="5">
    <source>
        <dbReference type="ARBA" id="ARBA00022692"/>
    </source>
</evidence>
<evidence type="ECO:0000313" key="9">
    <source>
        <dbReference type="EMBL" id="EGD45685.1"/>
    </source>
</evidence>
<dbReference type="InterPro" id="IPR004761">
    <property type="entry name" value="Spore_GerAB"/>
</dbReference>
<proteinExistence type="inferred from homology"/>
<dbReference type="Gene3D" id="1.20.1740.10">
    <property type="entry name" value="Amino acid/polyamine transporter I"/>
    <property type="match status" value="1"/>
</dbReference>
<reference evidence="9" key="2">
    <citation type="submission" date="2011-01" db="EMBL/GenBank/DDBJ databases">
        <title>The Non-contiguous Finished genome of Clostridium papyrosolvens.</title>
        <authorList>
            <person name="Lucas S."/>
            <person name="Copeland A."/>
            <person name="Lapidus A."/>
            <person name="Cheng J.-F."/>
            <person name="Goodwin L."/>
            <person name="Pitluck S."/>
            <person name="Misra M."/>
            <person name="Chertkov O."/>
            <person name="Detter J.C."/>
            <person name="Han C."/>
            <person name="Tapia R."/>
            <person name="Land M."/>
            <person name="Hauser L."/>
            <person name="Kyrpides N."/>
            <person name="Ivanova N."/>
            <person name="Pagani I."/>
            <person name="Mouttaki H."/>
            <person name="He Z."/>
            <person name="Zhou J."/>
            <person name="Hemme C.L."/>
            <person name="Woyke T."/>
        </authorList>
    </citation>
    <scope>NUCLEOTIDE SEQUENCE [LARGE SCALE GENOMIC DNA]</scope>
    <source>
        <strain evidence="9">DSM 2782</strain>
    </source>
</reference>
<feature type="transmembrane region" description="Helical" evidence="8">
    <location>
        <begin position="12"/>
        <end position="29"/>
    </location>
</feature>
<name>F1TIV6_9FIRM</name>
<evidence type="ECO:0000256" key="2">
    <source>
        <dbReference type="ARBA" id="ARBA00007998"/>
    </source>
</evidence>
<gene>
    <name evidence="9" type="ORF">Cpap_0042</name>
</gene>
<feature type="transmembrane region" description="Helical" evidence="8">
    <location>
        <begin position="216"/>
        <end position="238"/>
    </location>
</feature>
<dbReference type="eggNOG" id="COG0814">
    <property type="taxonomic scope" value="Bacteria"/>
</dbReference>
<keyword evidence="6 8" id="KW-1133">Transmembrane helix</keyword>
<evidence type="ECO:0000313" key="10">
    <source>
        <dbReference type="Proteomes" id="UP000003860"/>
    </source>
</evidence>
<accession>F1TIV6</accession>
<keyword evidence="7 8" id="KW-0472">Membrane</keyword>
<dbReference type="GO" id="GO:0009847">
    <property type="term" value="P:spore germination"/>
    <property type="evidence" value="ECO:0007669"/>
    <property type="project" value="InterPro"/>
</dbReference>
<comment type="subcellular location">
    <subcellularLocation>
        <location evidence="1">Membrane</location>
        <topology evidence="1">Multi-pass membrane protein</topology>
    </subcellularLocation>
</comment>
<feature type="transmembrane region" description="Helical" evidence="8">
    <location>
        <begin position="81"/>
        <end position="99"/>
    </location>
</feature>
<evidence type="ECO:0000256" key="3">
    <source>
        <dbReference type="ARBA" id="ARBA00022448"/>
    </source>
</evidence>
<dbReference type="EMBL" id="ACXX02000023">
    <property type="protein sequence ID" value="EGD45685.1"/>
    <property type="molecule type" value="Genomic_DNA"/>
</dbReference>
<dbReference type="OrthoDB" id="1675410at2"/>
<dbReference type="STRING" id="588581.Cpap_0042"/>
<feature type="transmembrane region" description="Helical" evidence="8">
    <location>
        <begin position="41"/>
        <end position="61"/>
    </location>
</feature>
<dbReference type="PANTHER" id="PTHR34975">
    <property type="entry name" value="SPORE GERMINATION PROTEIN A2"/>
    <property type="match status" value="1"/>
</dbReference>
<reference evidence="9" key="1">
    <citation type="submission" date="2009-07" db="EMBL/GenBank/DDBJ databases">
        <authorList>
            <consortium name="US DOE Joint Genome Institute (JGI-PGF)"/>
            <person name="Lucas S."/>
            <person name="Copeland A."/>
            <person name="Lapidus A."/>
            <person name="Glavina del Rio T."/>
            <person name="Tice H."/>
            <person name="Bruce D."/>
            <person name="Goodwin L."/>
            <person name="Pitluck S."/>
            <person name="Larimer F."/>
            <person name="Land M.L."/>
            <person name="Mouttaki H."/>
            <person name="He Z."/>
            <person name="Zhou J."/>
            <person name="Hemme C.L."/>
        </authorList>
    </citation>
    <scope>NUCLEOTIDE SEQUENCE [LARGE SCALE GENOMIC DNA]</scope>
    <source>
        <strain evidence="9">DSM 2782</strain>
    </source>
</reference>
<dbReference type="RefSeq" id="WP_004622662.1">
    <property type="nucleotide sequence ID" value="NZ_ACXX02000023.1"/>
</dbReference>
<feature type="transmembrane region" description="Helical" evidence="8">
    <location>
        <begin position="305"/>
        <end position="323"/>
    </location>
</feature>
<comment type="similarity">
    <text evidence="2">Belongs to the amino acid-polyamine-organocation (APC) superfamily. Spore germination protein (SGP) (TC 2.A.3.9) family.</text>
</comment>